<sequence length="476" mass="47780">MQVSAGATRTACRACVRRRSVACYAKVNAADQVLLNALDTALGSITKHIQKHEHSKRLKGSVEVLGEPQPGKLVKFGAKNANHKLVKEPAPGCTARGRGLSDYLALPLDQYSLLDPKWITRPDPAAQDVFLLKVPLRDVMGLNLEPEVWVRVEVDAPRAQVTFIADRFKLGDDRFDADFSVNMHATLRHKPVTDLGSWGASLSAAFGGLGKKGSGLALPGPTAASAAAHVGDVPDGYPAQQAQSPARAQLSALSSAVALGGGVDADAAVTAVTADASQAVTPLAAEAVAEVEAAVAAAAAAGGVVDPSQAASSFASSYGSAAAGAEGAAAASPSSSSAAAGSGSDATDVAAGVLHCDVALQFQIMMPHPLSVVPGPLLALAGGLLSRLAVQSMLPGFLDMLSVDYGRWAQGTARGQSAGSLITQPAVVPQQAPAEEGSSVMGGGGGGGGPRIGAAVASVAAAVPGVVASVHDKLQQ</sequence>
<name>A0A7S0WTC7_9CHLO</name>
<proteinExistence type="predicted"/>
<gene>
    <name evidence="1" type="ORF">CLEI1391_LOCUS11041</name>
</gene>
<evidence type="ECO:0000313" key="1">
    <source>
        <dbReference type="EMBL" id="CAD8683104.1"/>
    </source>
</evidence>
<dbReference type="PANTHER" id="PTHR34131">
    <property type="entry name" value="(RAP ANNOTATION RELEASE2) GALACTOSE-BINDING LIKE DOMAIN CONTAINING PROTEIN"/>
    <property type="match status" value="1"/>
</dbReference>
<dbReference type="AlphaFoldDB" id="A0A7S0WTC7"/>
<accession>A0A7S0WTC7</accession>
<organism evidence="1">
    <name type="scientific">Chlamydomonas leiostraca</name>
    <dbReference type="NCBI Taxonomy" id="1034604"/>
    <lineage>
        <taxon>Eukaryota</taxon>
        <taxon>Viridiplantae</taxon>
        <taxon>Chlorophyta</taxon>
        <taxon>core chlorophytes</taxon>
        <taxon>Chlorophyceae</taxon>
        <taxon>CS clade</taxon>
        <taxon>Chlamydomonadales</taxon>
        <taxon>Chlamydomonadaceae</taxon>
        <taxon>Chlamydomonas</taxon>
    </lineage>
</organism>
<dbReference type="EMBL" id="HBFB01019652">
    <property type="protein sequence ID" value="CAD8683104.1"/>
    <property type="molecule type" value="Transcribed_RNA"/>
</dbReference>
<protein>
    <submittedName>
        <fullName evidence="1">Uncharacterized protein</fullName>
    </submittedName>
</protein>
<reference evidence="1" key="1">
    <citation type="submission" date="2021-01" db="EMBL/GenBank/DDBJ databases">
        <authorList>
            <person name="Corre E."/>
            <person name="Pelletier E."/>
            <person name="Niang G."/>
            <person name="Scheremetjew M."/>
            <person name="Finn R."/>
            <person name="Kale V."/>
            <person name="Holt S."/>
            <person name="Cochrane G."/>
            <person name="Meng A."/>
            <person name="Brown T."/>
            <person name="Cohen L."/>
        </authorList>
    </citation>
    <scope>NUCLEOTIDE SEQUENCE</scope>
    <source>
        <strain evidence="1">SAG 11-49</strain>
    </source>
</reference>
<dbReference type="PANTHER" id="PTHR34131:SF3">
    <property type="entry name" value="(RAP ANNOTATION RELEASE2) GALACTOSE-BINDING LIKE DOMAIN CONTAINING PROTEIN"/>
    <property type="match status" value="1"/>
</dbReference>